<proteinExistence type="inferred from homology"/>
<dbReference type="Gene3D" id="3.40.190.290">
    <property type="match status" value="1"/>
</dbReference>
<protein>
    <submittedName>
        <fullName evidence="6">LysR family transcriptional regulator</fullName>
    </submittedName>
</protein>
<dbReference type="FunFam" id="1.10.10.10:FF:000001">
    <property type="entry name" value="LysR family transcriptional regulator"/>
    <property type="match status" value="1"/>
</dbReference>
<dbReference type="PANTHER" id="PTHR30537:SF68">
    <property type="entry name" value="TRANSCRIPTIONAL REGULATOR-RELATED"/>
    <property type="match status" value="1"/>
</dbReference>
<dbReference type="PROSITE" id="PS50931">
    <property type="entry name" value="HTH_LYSR"/>
    <property type="match status" value="1"/>
</dbReference>
<dbReference type="GO" id="GO:0006351">
    <property type="term" value="P:DNA-templated transcription"/>
    <property type="evidence" value="ECO:0007669"/>
    <property type="project" value="TreeGrafter"/>
</dbReference>
<dbReference type="SUPFAM" id="SSF53850">
    <property type="entry name" value="Periplasmic binding protein-like II"/>
    <property type="match status" value="1"/>
</dbReference>
<reference evidence="6 7" key="1">
    <citation type="submission" date="2018-04" db="EMBL/GenBank/DDBJ databases">
        <title>Denitrifier Microvirgula.</title>
        <authorList>
            <person name="Anderson E."/>
            <person name="Jang J."/>
            <person name="Ishii S."/>
        </authorList>
    </citation>
    <scope>NUCLEOTIDE SEQUENCE [LARGE SCALE GENOMIC DNA]</scope>
    <source>
        <strain evidence="6 7">BE2.4</strain>
    </source>
</reference>
<feature type="domain" description="HTH lysR-type" evidence="5">
    <location>
        <begin position="3"/>
        <end position="60"/>
    </location>
</feature>
<keyword evidence="3" id="KW-0238">DNA-binding</keyword>
<keyword evidence="2" id="KW-0805">Transcription regulation</keyword>
<sequence length="300" mass="32040">MTPEFDRMAVFVQVVESGSFTAAAQALGLPKSTVSQQLARLEASLGVRLLQRSTRKLSLTAAGQLYVGHCQRMVEAGRAADAAVSRLRDAPAGQLRITAPEASGALLFAGLVPAFRRRYPLISVDMLVTDAHLDLIGERIDLAFRTGRLADSSFVSRHVGEVRRALVAAPDYVARAGLPVSPADLAAHACLVHHPAPDWPLTGADGLQRVVPSPGMRSSSLMYLQQAAVHGAGIAMLPAFMCRCELASGQLVELLAAYPPLPNQYFAVYPTRTHVSAALRAFLDFVGTWGLAERLAAAHK</sequence>
<dbReference type="CDD" id="cd08422">
    <property type="entry name" value="PBP2_CrgA_like"/>
    <property type="match status" value="1"/>
</dbReference>
<evidence type="ECO:0000256" key="4">
    <source>
        <dbReference type="ARBA" id="ARBA00023163"/>
    </source>
</evidence>
<keyword evidence="4" id="KW-0804">Transcription</keyword>
<comment type="similarity">
    <text evidence="1">Belongs to the LysR transcriptional regulatory family.</text>
</comment>
<dbReference type="GO" id="GO:0003700">
    <property type="term" value="F:DNA-binding transcription factor activity"/>
    <property type="evidence" value="ECO:0007669"/>
    <property type="project" value="InterPro"/>
</dbReference>
<keyword evidence="7" id="KW-1185">Reference proteome</keyword>
<dbReference type="InterPro" id="IPR036390">
    <property type="entry name" value="WH_DNA-bd_sf"/>
</dbReference>
<name>A0A2S0P7R0_9NEIS</name>
<dbReference type="InterPro" id="IPR058163">
    <property type="entry name" value="LysR-type_TF_proteobact-type"/>
</dbReference>
<dbReference type="InterPro" id="IPR036388">
    <property type="entry name" value="WH-like_DNA-bd_sf"/>
</dbReference>
<evidence type="ECO:0000313" key="6">
    <source>
        <dbReference type="EMBL" id="AVY93382.1"/>
    </source>
</evidence>
<evidence type="ECO:0000259" key="5">
    <source>
        <dbReference type="PROSITE" id="PS50931"/>
    </source>
</evidence>
<dbReference type="AlphaFoldDB" id="A0A2S0P7R0"/>
<dbReference type="PANTHER" id="PTHR30537">
    <property type="entry name" value="HTH-TYPE TRANSCRIPTIONAL REGULATOR"/>
    <property type="match status" value="1"/>
</dbReference>
<dbReference type="InterPro" id="IPR005119">
    <property type="entry name" value="LysR_subst-bd"/>
</dbReference>
<accession>A0A2S0P7R0</accession>
<dbReference type="PRINTS" id="PR00039">
    <property type="entry name" value="HTHLYSR"/>
</dbReference>
<dbReference type="SUPFAM" id="SSF46785">
    <property type="entry name" value="Winged helix' DNA-binding domain"/>
    <property type="match status" value="1"/>
</dbReference>
<dbReference type="OrthoDB" id="116299at2"/>
<evidence type="ECO:0000256" key="2">
    <source>
        <dbReference type="ARBA" id="ARBA00023015"/>
    </source>
</evidence>
<evidence type="ECO:0000313" key="7">
    <source>
        <dbReference type="Proteomes" id="UP000244173"/>
    </source>
</evidence>
<dbReference type="Pfam" id="PF03466">
    <property type="entry name" value="LysR_substrate"/>
    <property type="match status" value="1"/>
</dbReference>
<dbReference type="STRING" id="1122240.GCA_000620105_00637"/>
<dbReference type="EMBL" id="CP028519">
    <property type="protein sequence ID" value="AVY93382.1"/>
    <property type="molecule type" value="Genomic_DNA"/>
</dbReference>
<dbReference type="Proteomes" id="UP000244173">
    <property type="component" value="Chromosome"/>
</dbReference>
<organism evidence="6 7">
    <name type="scientific">Microvirgula aerodenitrificans</name>
    <dbReference type="NCBI Taxonomy" id="57480"/>
    <lineage>
        <taxon>Bacteria</taxon>
        <taxon>Pseudomonadati</taxon>
        <taxon>Pseudomonadota</taxon>
        <taxon>Betaproteobacteria</taxon>
        <taxon>Neisseriales</taxon>
        <taxon>Aquaspirillaceae</taxon>
        <taxon>Microvirgula</taxon>
    </lineage>
</organism>
<evidence type="ECO:0000256" key="3">
    <source>
        <dbReference type="ARBA" id="ARBA00023125"/>
    </source>
</evidence>
<dbReference type="Gene3D" id="1.10.10.10">
    <property type="entry name" value="Winged helix-like DNA-binding domain superfamily/Winged helix DNA-binding domain"/>
    <property type="match status" value="1"/>
</dbReference>
<dbReference type="GO" id="GO:0043565">
    <property type="term" value="F:sequence-specific DNA binding"/>
    <property type="evidence" value="ECO:0007669"/>
    <property type="project" value="TreeGrafter"/>
</dbReference>
<gene>
    <name evidence="6" type="ORF">DAI18_04480</name>
</gene>
<dbReference type="Pfam" id="PF00126">
    <property type="entry name" value="HTH_1"/>
    <property type="match status" value="1"/>
</dbReference>
<dbReference type="RefSeq" id="WP_107888824.1">
    <property type="nucleotide sequence ID" value="NZ_CP028519.1"/>
</dbReference>
<evidence type="ECO:0000256" key="1">
    <source>
        <dbReference type="ARBA" id="ARBA00009437"/>
    </source>
</evidence>
<dbReference type="KEGG" id="maer:DAI18_04480"/>
<dbReference type="InterPro" id="IPR000847">
    <property type="entry name" value="LysR_HTH_N"/>
</dbReference>